<feature type="signal peptide" evidence="1">
    <location>
        <begin position="1"/>
        <end position="29"/>
    </location>
</feature>
<dbReference type="WBParaSite" id="GPLIN_001056900">
    <property type="protein sequence ID" value="GPLIN_001056900"/>
    <property type="gene ID" value="GPLIN_001056900"/>
</dbReference>
<protein>
    <submittedName>
        <fullName evidence="3">Secreted protein</fullName>
    </submittedName>
</protein>
<keyword evidence="2" id="KW-1185">Reference proteome</keyword>
<organism evidence="2 3">
    <name type="scientific">Globodera pallida</name>
    <name type="common">Potato cyst nematode worm</name>
    <name type="synonym">Heterodera pallida</name>
    <dbReference type="NCBI Taxonomy" id="36090"/>
    <lineage>
        <taxon>Eukaryota</taxon>
        <taxon>Metazoa</taxon>
        <taxon>Ecdysozoa</taxon>
        <taxon>Nematoda</taxon>
        <taxon>Chromadorea</taxon>
        <taxon>Rhabditida</taxon>
        <taxon>Tylenchina</taxon>
        <taxon>Tylenchomorpha</taxon>
        <taxon>Tylenchoidea</taxon>
        <taxon>Heteroderidae</taxon>
        <taxon>Heteroderinae</taxon>
        <taxon>Globodera</taxon>
    </lineage>
</organism>
<reference evidence="3" key="2">
    <citation type="submission" date="2016-06" db="UniProtKB">
        <authorList>
            <consortium name="WormBaseParasite"/>
        </authorList>
    </citation>
    <scope>IDENTIFICATION</scope>
</reference>
<feature type="chain" id="PRO_5008147399" evidence="1">
    <location>
        <begin position="30"/>
        <end position="71"/>
    </location>
</feature>
<name>A0A183CCG8_GLOPA</name>
<keyword evidence="1" id="KW-0732">Signal</keyword>
<accession>A0A183CCG8</accession>
<reference evidence="2" key="1">
    <citation type="submission" date="2014-05" db="EMBL/GenBank/DDBJ databases">
        <title>The genome and life-stage specific transcriptomes of Globodera pallida elucidate key aspects of plant parasitism by a cyst nematode.</title>
        <authorList>
            <person name="Cotton J.A."/>
            <person name="Lilley C.J."/>
            <person name="Jones L.M."/>
            <person name="Kikuchi T."/>
            <person name="Reid A.J."/>
            <person name="Thorpe P."/>
            <person name="Tsai I.J."/>
            <person name="Beasley H."/>
            <person name="Blok V."/>
            <person name="Cock P.J.A."/>
            <person name="Van den Akker S.E."/>
            <person name="Holroyd N."/>
            <person name="Hunt M."/>
            <person name="Mantelin S."/>
            <person name="Naghra H."/>
            <person name="Pain A."/>
            <person name="Palomares-Rius J.E."/>
            <person name="Zarowiecki M."/>
            <person name="Berriman M."/>
            <person name="Jones J.T."/>
            <person name="Urwin P.E."/>
        </authorList>
    </citation>
    <scope>NUCLEOTIDE SEQUENCE [LARGE SCALE GENOMIC DNA]</scope>
    <source>
        <strain evidence="2">Lindley</strain>
    </source>
</reference>
<dbReference type="AlphaFoldDB" id="A0A183CCG8"/>
<evidence type="ECO:0000256" key="1">
    <source>
        <dbReference type="SAM" id="SignalP"/>
    </source>
</evidence>
<dbReference type="Proteomes" id="UP000050741">
    <property type="component" value="Unassembled WGS sequence"/>
</dbReference>
<evidence type="ECO:0000313" key="3">
    <source>
        <dbReference type="WBParaSite" id="GPLIN_001056900"/>
    </source>
</evidence>
<evidence type="ECO:0000313" key="2">
    <source>
        <dbReference type="Proteomes" id="UP000050741"/>
    </source>
</evidence>
<proteinExistence type="predicted"/>
<sequence>MINIYPIYSIKMTFVSILILIALILEVQVDHDPYDPDHTWLIGIRLETGGNGIPAGKKRVVPILASANTST</sequence>